<dbReference type="EMBL" id="BGPR01023425">
    <property type="protein sequence ID" value="GBN90589.1"/>
    <property type="molecule type" value="Genomic_DNA"/>
</dbReference>
<dbReference type="Proteomes" id="UP000499080">
    <property type="component" value="Unassembled WGS sequence"/>
</dbReference>
<proteinExistence type="predicted"/>
<dbReference type="AlphaFoldDB" id="A0A4Y2STT3"/>
<reference evidence="1 2" key="1">
    <citation type="journal article" date="2019" name="Sci. Rep.">
        <title>Orb-weaving spider Araneus ventricosus genome elucidates the spidroin gene catalogue.</title>
        <authorList>
            <person name="Kono N."/>
            <person name="Nakamura H."/>
            <person name="Ohtoshi R."/>
            <person name="Moran D.A.P."/>
            <person name="Shinohara A."/>
            <person name="Yoshida Y."/>
            <person name="Fujiwara M."/>
            <person name="Mori M."/>
            <person name="Tomita M."/>
            <person name="Arakawa K."/>
        </authorList>
    </citation>
    <scope>NUCLEOTIDE SEQUENCE [LARGE SCALE GENOMIC DNA]</scope>
</reference>
<name>A0A4Y2STT3_ARAVE</name>
<evidence type="ECO:0000313" key="1">
    <source>
        <dbReference type="EMBL" id="GBN90589.1"/>
    </source>
</evidence>
<protein>
    <submittedName>
        <fullName evidence="1">Uncharacterized protein</fullName>
    </submittedName>
</protein>
<organism evidence="1 2">
    <name type="scientific">Araneus ventricosus</name>
    <name type="common">Orbweaver spider</name>
    <name type="synonym">Epeira ventricosa</name>
    <dbReference type="NCBI Taxonomy" id="182803"/>
    <lineage>
        <taxon>Eukaryota</taxon>
        <taxon>Metazoa</taxon>
        <taxon>Ecdysozoa</taxon>
        <taxon>Arthropoda</taxon>
        <taxon>Chelicerata</taxon>
        <taxon>Arachnida</taxon>
        <taxon>Araneae</taxon>
        <taxon>Araneomorphae</taxon>
        <taxon>Entelegynae</taxon>
        <taxon>Araneoidea</taxon>
        <taxon>Araneidae</taxon>
        <taxon>Araneus</taxon>
    </lineage>
</organism>
<accession>A0A4Y2STT3</accession>
<sequence length="108" mass="12137">MADFRWNRMSSHFPCILTGSISVGGVLVVRSRPRGERIPGSKPDSTEEPQCKRVWLKLNPSGPNVLPLVWCGSLERGCKLRCRPRHLTTVQNYEVCPKIPLVLIQNAT</sequence>
<keyword evidence="2" id="KW-1185">Reference proteome</keyword>
<gene>
    <name evidence="1" type="ORF">AVEN_180277_1</name>
</gene>
<evidence type="ECO:0000313" key="2">
    <source>
        <dbReference type="Proteomes" id="UP000499080"/>
    </source>
</evidence>
<comment type="caution">
    <text evidence="1">The sequence shown here is derived from an EMBL/GenBank/DDBJ whole genome shotgun (WGS) entry which is preliminary data.</text>
</comment>